<accession>A0ABW1PPG4</accession>
<proteinExistence type="predicted"/>
<comment type="caution">
    <text evidence="1">The sequence shown here is derived from an EMBL/GenBank/DDBJ whole genome shotgun (WGS) entry which is preliminary data.</text>
</comment>
<protein>
    <submittedName>
        <fullName evidence="1">Uncharacterized protein</fullName>
    </submittedName>
</protein>
<dbReference type="EMBL" id="JBHSQB010000008">
    <property type="protein sequence ID" value="MFC6097129.1"/>
    <property type="molecule type" value="Genomic_DNA"/>
</dbReference>
<organism evidence="1 2">
    <name type="scientific">Flavobacterium qiangtangense</name>
    <dbReference type="NCBI Taxonomy" id="1442595"/>
    <lineage>
        <taxon>Bacteria</taxon>
        <taxon>Pseudomonadati</taxon>
        <taxon>Bacteroidota</taxon>
        <taxon>Flavobacteriia</taxon>
        <taxon>Flavobacteriales</taxon>
        <taxon>Flavobacteriaceae</taxon>
        <taxon>Flavobacterium</taxon>
    </lineage>
</organism>
<dbReference type="Proteomes" id="UP001596287">
    <property type="component" value="Unassembled WGS sequence"/>
</dbReference>
<dbReference type="RefSeq" id="WP_379792019.1">
    <property type="nucleotide sequence ID" value="NZ_JBHSQB010000008.1"/>
</dbReference>
<gene>
    <name evidence="1" type="ORF">ACFPVY_10785</name>
</gene>
<sequence>MKESKITKEYKKEIDSRLEKLLDENLKLYTWEEVKQKIAEARKDFHSKF</sequence>
<name>A0ABW1PPG4_9FLAO</name>
<evidence type="ECO:0000313" key="2">
    <source>
        <dbReference type="Proteomes" id="UP001596287"/>
    </source>
</evidence>
<evidence type="ECO:0000313" key="1">
    <source>
        <dbReference type="EMBL" id="MFC6097129.1"/>
    </source>
</evidence>
<keyword evidence="2" id="KW-1185">Reference proteome</keyword>
<reference evidence="2" key="1">
    <citation type="journal article" date="2019" name="Int. J. Syst. Evol. Microbiol.">
        <title>The Global Catalogue of Microorganisms (GCM) 10K type strain sequencing project: providing services to taxonomists for standard genome sequencing and annotation.</title>
        <authorList>
            <consortium name="The Broad Institute Genomics Platform"/>
            <consortium name="The Broad Institute Genome Sequencing Center for Infectious Disease"/>
            <person name="Wu L."/>
            <person name="Ma J."/>
        </authorList>
    </citation>
    <scope>NUCLEOTIDE SEQUENCE [LARGE SCALE GENOMIC DNA]</scope>
    <source>
        <strain evidence="2">CCUG 49679</strain>
    </source>
</reference>